<comment type="caution">
    <text evidence="1">The sequence shown here is derived from an EMBL/GenBank/DDBJ whole genome shotgun (WGS) entry which is preliminary data.</text>
</comment>
<proteinExistence type="predicted"/>
<dbReference type="Pfam" id="PF18941">
    <property type="entry name" value="DUF5688"/>
    <property type="match status" value="1"/>
</dbReference>
<dbReference type="EMBL" id="DWUW01000138">
    <property type="protein sequence ID" value="HJD31250.1"/>
    <property type="molecule type" value="Genomic_DNA"/>
</dbReference>
<sequence length="322" mass="37798">MTNYERFREKLKKRIQEFLGPEVVVEYSDVRKNNGNHYEGLYMMGIKDRMLPILNVRNYYQYYLEQNRNMEDVMERVKNEIAYPECTDNDLVGLVLPFEEARENIHYGLINYEANRQRLGGLVHRRFLDLAVVLYYTVYRDGQPFATVLIPNALAKLWHMDSRSLFELAEENAKKEKVMVISVPQLLEITLTDAFENAGEEPEEIRKKVDAAIQRFEKEMESSRHLPQRMFLLTNSTHCYGAACILYPGVLYSLARREKEDLYLLPASINGMLILPAGDKTDEEFLKERTAEMARVEQREKDWLSGKLYRYIAERDVVVEVV</sequence>
<dbReference type="AlphaFoldDB" id="A0A9D2QZG9"/>
<gene>
    <name evidence="1" type="ORF">H9912_04820</name>
</gene>
<name>A0A9D2QZG9_9FIRM</name>
<evidence type="ECO:0000313" key="2">
    <source>
        <dbReference type="Proteomes" id="UP000823851"/>
    </source>
</evidence>
<dbReference type="Proteomes" id="UP000823851">
    <property type="component" value="Unassembled WGS sequence"/>
</dbReference>
<dbReference type="InterPro" id="IPR043743">
    <property type="entry name" value="DUF5688"/>
</dbReference>
<protein>
    <submittedName>
        <fullName evidence="1">Uncharacterized protein</fullName>
    </submittedName>
</protein>
<organism evidence="1 2">
    <name type="scientific">Candidatus Eisenbergiella stercorigallinarum</name>
    <dbReference type="NCBI Taxonomy" id="2838557"/>
    <lineage>
        <taxon>Bacteria</taxon>
        <taxon>Bacillati</taxon>
        <taxon>Bacillota</taxon>
        <taxon>Clostridia</taxon>
        <taxon>Lachnospirales</taxon>
        <taxon>Lachnospiraceae</taxon>
        <taxon>Eisenbergiella</taxon>
    </lineage>
</organism>
<reference evidence="1" key="2">
    <citation type="submission" date="2021-04" db="EMBL/GenBank/DDBJ databases">
        <authorList>
            <person name="Gilroy R."/>
        </authorList>
    </citation>
    <scope>NUCLEOTIDE SEQUENCE</scope>
    <source>
        <strain evidence="1">ChiHjej8B7-25341</strain>
    </source>
</reference>
<evidence type="ECO:0000313" key="1">
    <source>
        <dbReference type="EMBL" id="HJD31250.1"/>
    </source>
</evidence>
<reference evidence="1" key="1">
    <citation type="journal article" date="2021" name="PeerJ">
        <title>Extensive microbial diversity within the chicken gut microbiome revealed by metagenomics and culture.</title>
        <authorList>
            <person name="Gilroy R."/>
            <person name="Ravi A."/>
            <person name="Getino M."/>
            <person name="Pursley I."/>
            <person name="Horton D.L."/>
            <person name="Alikhan N.F."/>
            <person name="Baker D."/>
            <person name="Gharbi K."/>
            <person name="Hall N."/>
            <person name="Watson M."/>
            <person name="Adriaenssens E.M."/>
            <person name="Foster-Nyarko E."/>
            <person name="Jarju S."/>
            <person name="Secka A."/>
            <person name="Antonio M."/>
            <person name="Oren A."/>
            <person name="Chaudhuri R.R."/>
            <person name="La Ragione R."/>
            <person name="Hildebrand F."/>
            <person name="Pallen M.J."/>
        </authorList>
    </citation>
    <scope>NUCLEOTIDE SEQUENCE</scope>
    <source>
        <strain evidence="1">ChiHjej8B7-25341</strain>
    </source>
</reference>
<accession>A0A9D2QZG9</accession>